<dbReference type="GO" id="GO:0050660">
    <property type="term" value="F:flavin adenine dinucleotide binding"/>
    <property type="evidence" value="ECO:0007669"/>
    <property type="project" value="UniProtKB-UniRule"/>
</dbReference>
<dbReference type="Pfam" id="PF01266">
    <property type="entry name" value="DAO"/>
    <property type="match status" value="1"/>
</dbReference>
<proteinExistence type="inferred from homology"/>
<dbReference type="EC" id="2.1.1.61" evidence="10"/>
<dbReference type="PANTHER" id="PTHR13847">
    <property type="entry name" value="SARCOSINE DEHYDROGENASE-RELATED"/>
    <property type="match status" value="1"/>
</dbReference>
<dbReference type="NCBIfam" id="NF002481">
    <property type="entry name" value="PRK01747.1-2"/>
    <property type="match status" value="1"/>
</dbReference>
<evidence type="ECO:0000256" key="6">
    <source>
        <dbReference type="ARBA" id="ARBA00022694"/>
    </source>
</evidence>
<dbReference type="EC" id="1.5.-.-" evidence="10"/>
<dbReference type="InterPro" id="IPR006076">
    <property type="entry name" value="FAD-dep_OxRdtase"/>
</dbReference>
<evidence type="ECO:0000259" key="11">
    <source>
        <dbReference type="Pfam" id="PF01266"/>
    </source>
</evidence>
<dbReference type="SUPFAM" id="SSF54373">
    <property type="entry name" value="FAD-linked reductases, C-terminal domain"/>
    <property type="match status" value="1"/>
</dbReference>
<keyword evidence="7 10" id="KW-0274">FAD</keyword>
<keyword evidence="2 10" id="KW-0489">Methyltransferase</keyword>
<dbReference type="NCBIfam" id="TIGR03197">
    <property type="entry name" value="MnmC_Cterm"/>
    <property type="match status" value="1"/>
</dbReference>
<feature type="region of interest" description="tRNA (mnm(5)s(2)U34)-methyltransferase" evidence="10">
    <location>
        <begin position="1"/>
        <end position="244"/>
    </location>
</feature>
<dbReference type="InterPro" id="IPR029063">
    <property type="entry name" value="SAM-dependent_MTases_sf"/>
</dbReference>
<dbReference type="GO" id="GO:0004808">
    <property type="term" value="F:tRNA (5-methylaminomethyl-2-thiouridylate)(34)-methyltransferase activity"/>
    <property type="evidence" value="ECO:0007669"/>
    <property type="project" value="UniProtKB-EC"/>
</dbReference>
<dbReference type="GO" id="GO:0002097">
    <property type="term" value="P:tRNA wobble base modification"/>
    <property type="evidence" value="ECO:0007669"/>
    <property type="project" value="UniProtKB-UniRule"/>
</dbReference>
<evidence type="ECO:0000256" key="10">
    <source>
        <dbReference type="HAMAP-Rule" id="MF_01102"/>
    </source>
</evidence>
<dbReference type="InterPro" id="IPR023032">
    <property type="entry name" value="tRNA_MAMT_biosynth_bifunc_MnmC"/>
</dbReference>
<evidence type="ECO:0000256" key="3">
    <source>
        <dbReference type="ARBA" id="ARBA00022630"/>
    </source>
</evidence>
<dbReference type="RefSeq" id="WP_152661582.1">
    <property type="nucleotide sequence ID" value="NZ_CP036422.1"/>
</dbReference>
<comment type="catalytic activity">
    <reaction evidence="10">
        <text>5-aminomethyl-2-thiouridine(34) in tRNA + S-adenosyl-L-methionine = 5-methylaminomethyl-2-thiouridine(34) in tRNA + S-adenosyl-L-homocysteine + H(+)</text>
        <dbReference type="Rhea" id="RHEA:19569"/>
        <dbReference type="Rhea" id="RHEA-COMP:10195"/>
        <dbReference type="Rhea" id="RHEA-COMP:10197"/>
        <dbReference type="ChEBI" id="CHEBI:15378"/>
        <dbReference type="ChEBI" id="CHEBI:57856"/>
        <dbReference type="ChEBI" id="CHEBI:59789"/>
        <dbReference type="ChEBI" id="CHEBI:74454"/>
        <dbReference type="ChEBI" id="CHEBI:74455"/>
        <dbReference type="EC" id="2.1.1.61"/>
    </reaction>
</comment>
<dbReference type="InterPro" id="IPR008471">
    <property type="entry name" value="MnmC-like_methylTransf"/>
</dbReference>
<keyword evidence="8 10" id="KW-0560">Oxidoreductase</keyword>
<evidence type="ECO:0000256" key="5">
    <source>
        <dbReference type="ARBA" id="ARBA00022691"/>
    </source>
</evidence>
<evidence type="ECO:0000313" key="14">
    <source>
        <dbReference type="Proteomes" id="UP000326287"/>
    </source>
</evidence>
<feature type="domain" description="MnmC-like methyltransferase" evidence="12">
    <location>
        <begin position="120"/>
        <end position="243"/>
    </location>
</feature>
<dbReference type="Pfam" id="PF05430">
    <property type="entry name" value="Methyltransf_30"/>
    <property type="match status" value="1"/>
</dbReference>
<keyword evidence="1 10" id="KW-0963">Cytoplasm</keyword>
<dbReference type="Gene3D" id="3.50.50.60">
    <property type="entry name" value="FAD/NAD(P)-binding domain"/>
    <property type="match status" value="1"/>
</dbReference>
<gene>
    <name evidence="10 13" type="primary">mnmC</name>
    <name evidence="13" type="ORF">EY643_07300</name>
</gene>
<comment type="subcellular location">
    <subcellularLocation>
        <location evidence="10">Cytoplasm</location>
    </subcellularLocation>
</comment>
<dbReference type="GO" id="GO:0032259">
    <property type="term" value="P:methylation"/>
    <property type="evidence" value="ECO:0007669"/>
    <property type="project" value="UniProtKB-KW"/>
</dbReference>
<dbReference type="GO" id="GO:0016645">
    <property type="term" value="F:oxidoreductase activity, acting on the CH-NH group of donors"/>
    <property type="evidence" value="ECO:0007669"/>
    <property type="project" value="InterPro"/>
</dbReference>
<comment type="similarity">
    <text evidence="10">In the C-terminal section; belongs to the DAO family.</text>
</comment>
<name>A0A5P9NIU1_9GAMM</name>
<sequence length="677" mass="73770">MNRENTPWAPVTPAQLEWTDEGDPLSSTFGDVYYSREDGIAESTHVFLEGNKLAERLVNGDRGSFCIGETGFGTGLNFLLTWQLWRGLPQPRPRLHYVSVEMFPLLRADLERALATWPSLAPLAESLLAHWPDLLPGQHRVILDDGQVTLDLWWEDVAAALPDIASTGPSIDAWFLDGFAPACNEAMWRPELYRAIAAASRQGASFATFTAAGHVRRGLQDCGFQVEKAPGFGHKRECLRGSLAHAVEAPTHDYTPWDLPRKSPHELLNPSPQLTPKTALVIGAGLAGCSTAAALARRGLVVKVLDAGALAGEASGNEQGILYTRLSRRHSVLTDFALQSFTCAAALYRGLFANGRLCAGVDGELCGSFHQQSDADERALLAEQLKSLPQLAAVLEPEEAESLLGVRPREGGYWFPASGWLRPPSVCTALLDHPNIQLIEHCGALSLVRELDHWTARNGQEAIATGSLAIICTGTAASRFEGLEWLPTQAIRGQTSHLPANSQFDTLRAGFCHEGYIAPARNGEHCIGATFNLKDSETSLRHDDHRQNLERLASAVPRWRELIAAIDVEHISGRVGFRCASPDYLPIAGPVPARDAFLHDYAGLRKNAKQTIPALGSYMTDLYVNTAHGSRGLSSTPLVAEILASQICEEPIPMSRELQRALSPARFLVRDLARGRI</sequence>
<evidence type="ECO:0000256" key="9">
    <source>
        <dbReference type="ARBA" id="ARBA00023268"/>
    </source>
</evidence>
<dbReference type="InterPro" id="IPR036188">
    <property type="entry name" value="FAD/NAD-bd_sf"/>
</dbReference>
<reference evidence="13 14" key="1">
    <citation type="submission" date="2019-02" db="EMBL/GenBank/DDBJ databases">
        <authorList>
            <person name="Li S.-H."/>
        </authorList>
    </citation>
    <scope>NUCLEOTIDE SEQUENCE [LARGE SCALE GENOMIC DNA]</scope>
    <source>
        <strain evidence="13 14">IMCC14385</strain>
    </source>
</reference>
<dbReference type="Proteomes" id="UP000326287">
    <property type="component" value="Chromosome"/>
</dbReference>
<keyword evidence="3 10" id="KW-0285">Flavoprotein</keyword>
<dbReference type="OrthoDB" id="9786494at2"/>
<dbReference type="Gene3D" id="3.30.9.10">
    <property type="entry name" value="D-Amino Acid Oxidase, subunit A, domain 2"/>
    <property type="match status" value="1"/>
</dbReference>
<evidence type="ECO:0000259" key="12">
    <source>
        <dbReference type="Pfam" id="PF05430"/>
    </source>
</evidence>
<comment type="function">
    <text evidence="10">Catalyzes the last two steps in the biosynthesis of 5-methylaminomethyl-2-thiouridine (mnm(5)s(2)U) at the wobble position (U34) in tRNA. Catalyzes the FAD-dependent demodification of cmnm(5)s(2)U34 to nm(5)s(2)U34, followed by the transfer of a methyl group from S-adenosyl-L-methionine to nm(5)s(2)U34, to form mnm(5)s(2)U34.</text>
</comment>
<comment type="similarity">
    <text evidence="10">In the N-terminal section; belongs to the methyltransferase superfamily. tRNA (mnm(5)s(2)U34)-methyltransferase family.</text>
</comment>
<dbReference type="EMBL" id="CP036422">
    <property type="protein sequence ID" value="QFU75475.1"/>
    <property type="molecule type" value="Genomic_DNA"/>
</dbReference>
<keyword evidence="6 10" id="KW-0819">tRNA processing</keyword>
<keyword evidence="4 10" id="KW-0808">Transferase</keyword>
<dbReference type="GO" id="GO:0005737">
    <property type="term" value="C:cytoplasm"/>
    <property type="evidence" value="ECO:0007669"/>
    <property type="project" value="UniProtKB-SubCell"/>
</dbReference>
<dbReference type="HAMAP" id="MF_01102">
    <property type="entry name" value="MnmC"/>
    <property type="match status" value="1"/>
</dbReference>
<evidence type="ECO:0000256" key="1">
    <source>
        <dbReference type="ARBA" id="ARBA00022490"/>
    </source>
</evidence>
<dbReference type="SUPFAM" id="SSF51905">
    <property type="entry name" value="FAD/NAD(P)-binding domain"/>
    <property type="match status" value="1"/>
</dbReference>
<evidence type="ECO:0000256" key="2">
    <source>
        <dbReference type="ARBA" id="ARBA00022603"/>
    </source>
</evidence>
<keyword evidence="14" id="KW-1185">Reference proteome</keyword>
<keyword evidence="5 10" id="KW-0949">S-adenosyl-L-methionine</keyword>
<organism evidence="13 14">
    <name type="scientific">Halioglobus maricola</name>
    <dbReference type="NCBI Taxonomy" id="2601894"/>
    <lineage>
        <taxon>Bacteria</taxon>
        <taxon>Pseudomonadati</taxon>
        <taxon>Pseudomonadota</taxon>
        <taxon>Gammaproteobacteria</taxon>
        <taxon>Cellvibrionales</taxon>
        <taxon>Halieaceae</taxon>
        <taxon>Halioglobus</taxon>
    </lineage>
</organism>
<evidence type="ECO:0000313" key="13">
    <source>
        <dbReference type="EMBL" id="QFU75475.1"/>
    </source>
</evidence>
<evidence type="ECO:0000256" key="8">
    <source>
        <dbReference type="ARBA" id="ARBA00023002"/>
    </source>
</evidence>
<dbReference type="AlphaFoldDB" id="A0A5P9NIU1"/>
<dbReference type="InterPro" id="IPR047785">
    <property type="entry name" value="tRNA_MNMC2"/>
</dbReference>
<accession>A0A5P9NIU1</accession>
<evidence type="ECO:0000256" key="4">
    <source>
        <dbReference type="ARBA" id="ARBA00022679"/>
    </source>
</evidence>
<dbReference type="KEGG" id="halc:EY643_07300"/>
<dbReference type="InterPro" id="IPR017610">
    <property type="entry name" value="tRNA_S-uridine_synth_MnmC_C"/>
</dbReference>
<dbReference type="NCBIfam" id="NF033855">
    <property type="entry name" value="tRNA_MNMC2"/>
    <property type="match status" value="1"/>
</dbReference>
<evidence type="ECO:0000256" key="7">
    <source>
        <dbReference type="ARBA" id="ARBA00022827"/>
    </source>
</evidence>
<dbReference type="PANTHER" id="PTHR13847:SF283">
    <property type="entry name" value="TRNA 5-METHYLAMINOMETHYL-2-THIOURIDINE BIOSYNTHESIS BIFUNCTIONAL PROTEIN MNMC"/>
    <property type="match status" value="1"/>
</dbReference>
<dbReference type="Gene3D" id="3.40.50.150">
    <property type="entry name" value="Vaccinia Virus protein VP39"/>
    <property type="match status" value="1"/>
</dbReference>
<protein>
    <recommendedName>
        <fullName evidence="10">tRNA 5-methylaminomethyl-2-thiouridine biosynthesis bifunctional protein MnmC</fullName>
        <shortName evidence="10">tRNA mnm(5)s(2)U biosynthesis bifunctional protein</shortName>
    </recommendedName>
    <domain>
        <recommendedName>
            <fullName evidence="10">tRNA (mnm(5)s(2)U34)-methyltransferase</fullName>
            <ecNumber evidence="10">2.1.1.61</ecNumber>
        </recommendedName>
    </domain>
    <domain>
        <recommendedName>
            <fullName evidence="10">FAD-dependent cmnm(5)s(2)U34 oxidoreductase</fullName>
            <ecNumber evidence="10">1.5.-.-</ecNumber>
        </recommendedName>
    </domain>
</protein>
<feature type="region of interest" description="FAD-dependent cmnm(5)s(2)U34 oxidoreductase" evidence="10">
    <location>
        <begin position="282"/>
        <end position="677"/>
    </location>
</feature>
<feature type="domain" description="FAD dependent oxidoreductase" evidence="11">
    <location>
        <begin position="280"/>
        <end position="645"/>
    </location>
</feature>
<keyword evidence="9 10" id="KW-0511">Multifunctional enzyme</keyword>
<comment type="cofactor">
    <cofactor evidence="10">
        <name>FAD</name>
        <dbReference type="ChEBI" id="CHEBI:57692"/>
    </cofactor>
</comment>